<comment type="caution">
    <text evidence="1">The sequence shown here is derived from an EMBL/GenBank/DDBJ whole genome shotgun (WGS) entry which is preliminary data.</text>
</comment>
<reference evidence="1" key="1">
    <citation type="submission" date="2013-04" db="EMBL/GenBank/DDBJ databases">
        <authorList>
            <person name="Qu J."/>
            <person name="Murali S.C."/>
            <person name="Bandaranaike D."/>
            <person name="Bellair M."/>
            <person name="Blankenburg K."/>
            <person name="Chao H."/>
            <person name="Dinh H."/>
            <person name="Doddapaneni H."/>
            <person name="Downs B."/>
            <person name="Dugan-Rocha S."/>
            <person name="Elkadiri S."/>
            <person name="Gnanaolivu R.D."/>
            <person name="Hernandez B."/>
            <person name="Javaid M."/>
            <person name="Jayaseelan J.C."/>
            <person name="Lee S."/>
            <person name="Li M."/>
            <person name="Ming W."/>
            <person name="Munidasa M."/>
            <person name="Muniz J."/>
            <person name="Nguyen L."/>
            <person name="Ongeri F."/>
            <person name="Osuji N."/>
            <person name="Pu L.-L."/>
            <person name="Puazo M."/>
            <person name="Qu C."/>
            <person name="Quiroz J."/>
            <person name="Raj R."/>
            <person name="Weissenberger G."/>
            <person name="Xin Y."/>
            <person name="Zou X."/>
            <person name="Han Y."/>
            <person name="Richards S."/>
            <person name="Worley K."/>
            <person name="Muzny D."/>
            <person name="Gibbs R."/>
        </authorList>
    </citation>
    <scope>NUCLEOTIDE SEQUENCE</scope>
    <source>
        <strain evidence="1">Sampled in the wild</strain>
    </source>
</reference>
<gene>
    <name evidence="1" type="ORF">J437_LFUL004871</name>
</gene>
<dbReference type="EMBL" id="KZ308133">
    <property type="protein sequence ID" value="KAG8222412.1"/>
    <property type="molecule type" value="Genomic_DNA"/>
</dbReference>
<evidence type="ECO:0000313" key="1">
    <source>
        <dbReference type="EMBL" id="KAG8222412.1"/>
    </source>
</evidence>
<sequence>MDMITAGKRPAGRPRKRWIDGVKDDLQLLVAWEEWQQTANNRKEWRTLVITSSLRSHNRSTGFDRGVVVVV</sequence>
<proteinExistence type="predicted"/>
<evidence type="ECO:0000313" key="2">
    <source>
        <dbReference type="Proteomes" id="UP000792457"/>
    </source>
</evidence>
<name>A0A8K0NUR8_LADFU</name>
<dbReference type="AlphaFoldDB" id="A0A8K0NUR8"/>
<keyword evidence="2" id="KW-1185">Reference proteome</keyword>
<organism evidence="1 2">
    <name type="scientific">Ladona fulva</name>
    <name type="common">Scarce chaser dragonfly</name>
    <name type="synonym">Libellula fulva</name>
    <dbReference type="NCBI Taxonomy" id="123851"/>
    <lineage>
        <taxon>Eukaryota</taxon>
        <taxon>Metazoa</taxon>
        <taxon>Ecdysozoa</taxon>
        <taxon>Arthropoda</taxon>
        <taxon>Hexapoda</taxon>
        <taxon>Insecta</taxon>
        <taxon>Pterygota</taxon>
        <taxon>Palaeoptera</taxon>
        <taxon>Odonata</taxon>
        <taxon>Epiprocta</taxon>
        <taxon>Anisoptera</taxon>
        <taxon>Libelluloidea</taxon>
        <taxon>Libellulidae</taxon>
        <taxon>Ladona</taxon>
    </lineage>
</organism>
<dbReference type="Proteomes" id="UP000792457">
    <property type="component" value="Unassembled WGS sequence"/>
</dbReference>
<protein>
    <submittedName>
        <fullName evidence="1">Uncharacterized protein</fullName>
    </submittedName>
</protein>
<reference evidence="1" key="2">
    <citation type="submission" date="2017-10" db="EMBL/GenBank/DDBJ databases">
        <title>Ladona fulva Genome sequencing and assembly.</title>
        <authorList>
            <person name="Murali S."/>
            <person name="Richards S."/>
            <person name="Bandaranaike D."/>
            <person name="Bellair M."/>
            <person name="Blankenburg K."/>
            <person name="Chao H."/>
            <person name="Dinh H."/>
            <person name="Doddapaneni H."/>
            <person name="Dugan-Rocha S."/>
            <person name="Elkadiri S."/>
            <person name="Gnanaolivu R."/>
            <person name="Hernandez B."/>
            <person name="Skinner E."/>
            <person name="Javaid M."/>
            <person name="Lee S."/>
            <person name="Li M."/>
            <person name="Ming W."/>
            <person name="Munidasa M."/>
            <person name="Muniz J."/>
            <person name="Nguyen L."/>
            <person name="Hughes D."/>
            <person name="Osuji N."/>
            <person name="Pu L.-L."/>
            <person name="Puazo M."/>
            <person name="Qu C."/>
            <person name="Quiroz J."/>
            <person name="Raj R."/>
            <person name="Weissenberger G."/>
            <person name="Xin Y."/>
            <person name="Zou X."/>
            <person name="Han Y."/>
            <person name="Worley K."/>
            <person name="Muzny D."/>
            <person name="Gibbs R."/>
        </authorList>
    </citation>
    <scope>NUCLEOTIDE SEQUENCE</scope>
    <source>
        <strain evidence="1">Sampled in the wild</strain>
    </source>
</reference>
<dbReference type="OrthoDB" id="6624189at2759"/>
<accession>A0A8K0NUR8</accession>